<evidence type="ECO:0000256" key="6">
    <source>
        <dbReference type="ARBA" id="ARBA00023267"/>
    </source>
</evidence>
<dbReference type="Gene3D" id="3.30.470.20">
    <property type="entry name" value="ATP-grasp fold, B domain"/>
    <property type="match status" value="1"/>
</dbReference>
<dbReference type="EMBL" id="FONV01000004">
    <property type="protein sequence ID" value="SFE92927.1"/>
    <property type="molecule type" value="Genomic_DNA"/>
</dbReference>
<dbReference type="InterPro" id="IPR005482">
    <property type="entry name" value="Biotin_COase_C"/>
</dbReference>
<dbReference type="SUPFAM" id="SSF160467">
    <property type="entry name" value="PH0987 N-terminal domain-like"/>
    <property type="match status" value="1"/>
</dbReference>
<gene>
    <name evidence="11" type="ORF">SAMN05421541_104514</name>
</gene>
<dbReference type="AlphaFoldDB" id="A0A1I2EJX1"/>
<dbReference type="Pfam" id="PF02682">
    <property type="entry name" value="CT_C_D"/>
    <property type="match status" value="1"/>
</dbReference>
<dbReference type="SMART" id="SM00796">
    <property type="entry name" value="AHS1"/>
    <property type="match status" value="1"/>
</dbReference>
<dbReference type="CDD" id="cd06850">
    <property type="entry name" value="biotinyl_domain"/>
    <property type="match status" value="1"/>
</dbReference>
<evidence type="ECO:0000256" key="4">
    <source>
        <dbReference type="ARBA" id="ARBA00022801"/>
    </source>
</evidence>
<dbReference type="Pfam" id="PF02785">
    <property type="entry name" value="Biotin_carb_C"/>
    <property type="match status" value="1"/>
</dbReference>
<dbReference type="InterPro" id="IPR011054">
    <property type="entry name" value="Rudment_hybrid_motif"/>
</dbReference>
<evidence type="ECO:0000313" key="11">
    <source>
        <dbReference type="EMBL" id="SFE92927.1"/>
    </source>
</evidence>
<feature type="domain" description="Biotin carboxylation" evidence="10">
    <location>
        <begin position="1"/>
        <end position="441"/>
    </location>
</feature>
<protein>
    <submittedName>
        <fullName evidence="11">Urea carboxylase</fullName>
    </submittedName>
</protein>
<dbReference type="PROSITE" id="PS00867">
    <property type="entry name" value="CPSASE_2"/>
    <property type="match status" value="1"/>
</dbReference>
<feature type="domain" description="ATP-grasp" evidence="9">
    <location>
        <begin position="120"/>
        <end position="317"/>
    </location>
</feature>
<dbReference type="InterPro" id="IPR005479">
    <property type="entry name" value="CPAse_ATP-bd"/>
</dbReference>
<reference evidence="11 12" key="1">
    <citation type="submission" date="2016-10" db="EMBL/GenBank/DDBJ databases">
        <authorList>
            <person name="de Groot N.N."/>
        </authorList>
    </citation>
    <scope>NUCLEOTIDE SEQUENCE [LARGE SCALE GENOMIC DNA]</scope>
    <source>
        <strain evidence="11 12">DSM 43019</strain>
    </source>
</reference>
<dbReference type="GO" id="GO:0016787">
    <property type="term" value="F:hydrolase activity"/>
    <property type="evidence" value="ECO:0007669"/>
    <property type="project" value="UniProtKB-KW"/>
</dbReference>
<dbReference type="PROSITE" id="PS00866">
    <property type="entry name" value="CPSASE_1"/>
    <property type="match status" value="1"/>
</dbReference>
<evidence type="ECO:0000256" key="3">
    <source>
        <dbReference type="ARBA" id="ARBA00022741"/>
    </source>
</evidence>
<dbReference type="InterPro" id="IPR003833">
    <property type="entry name" value="CT_C_D"/>
</dbReference>
<dbReference type="SMART" id="SM00878">
    <property type="entry name" value="Biotin_carb_C"/>
    <property type="match status" value="1"/>
</dbReference>
<dbReference type="PROSITE" id="PS50968">
    <property type="entry name" value="BIOTINYL_LIPOYL"/>
    <property type="match status" value="1"/>
</dbReference>
<dbReference type="InterPro" id="IPR011761">
    <property type="entry name" value="ATP-grasp"/>
</dbReference>
<dbReference type="FunFam" id="3.40.50.20:FF:000010">
    <property type="entry name" value="Propionyl-CoA carboxylase subunit alpha"/>
    <property type="match status" value="1"/>
</dbReference>
<dbReference type="InterPro" id="IPR011053">
    <property type="entry name" value="Single_hybrid_motif"/>
</dbReference>
<evidence type="ECO:0000256" key="5">
    <source>
        <dbReference type="ARBA" id="ARBA00022840"/>
    </source>
</evidence>
<dbReference type="Pfam" id="PF02626">
    <property type="entry name" value="CT_A_B"/>
    <property type="match status" value="1"/>
</dbReference>
<organism evidence="11 12">
    <name type="scientific">Actinoplanes philippinensis</name>
    <dbReference type="NCBI Taxonomy" id="35752"/>
    <lineage>
        <taxon>Bacteria</taxon>
        <taxon>Bacillati</taxon>
        <taxon>Actinomycetota</taxon>
        <taxon>Actinomycetes</taxon>
        <taxon>Micromonosporales</taxon>
        <taxon>Micromonosporaceae</taxon>
        <taxon>Actinoplanes</taxon>
    </lineage>
</organism>
<evidence type="ECO:0000256" key="7">
    <source>
        <dbReference type="PROSITE-ProRule" id="PRU00409"/>
    </source>
</evidence>
<dbReference type="InterPro" id="IPR014084">
    <property type="entry name" value="Urea_COase"/>
</dbReference>
<dbReference type="InterPro" id="IPR011764">
    <property type="entry name" value="Biotin_carboxylation_dom"/>
</dbReference>
<dbReference type="InterPro" id="IPR050856">
    <property type="entry name" value="Biotin_carboxylase_complex"/>
</dbReference>
<evidence type="ECO:0000313" key="12">
    <source>
        <dbReference type="Proteomes" id="UP000199645"/>
    </source>
</evidence>
<dbReference type="GO" id="GO:0046872">
    <property type="term" value="F:metal ion binding"/>
    <property type="evidence" value="ECO:0007669"/>
    <property type="project" value="InterPro"/>
</dbReference>
<dbReference type="SUPFAM" id="SSF50891">
    <property type="entry name" value="Cyclophilin-like"/>
    <property type="match status" value="2"/>
</dbReference>
<proteinExistence type="predicted"/>
<dbReference type="PANTHER" id="PTHR18866:SF128">
    <property type="entry name" value="UREA AMIDOLYASE"/>
    <property type="match status" value="1"/>
</dbReference>
<keyword evidence="3 7" id="KW-0547">Nucleotide-binding</keyword>
<evidence type="ECO:0000256" key="2">
    <source>
        <dbReference type="ARBA" id="ARBA00022598"/>
    </source>
</evidence>
<accession>A0A1I2EJX1</accession>
<name>A0A1I2EJX1_9ACTN</name>
<dbReference type="InterPro" id="IPR001882">
    <property type="entry name" value="Biotin_BS"/>
</dbReference>
<dbReference type="InterPro" id="IPR005481">
    <property type="entry name" value="BC-like_N"/>
</dbReference>
<dbReference type="RefSeq" id="WP_093613374.1">
    <property type="nucleotide sequence ID" value="NZ_BOMT01000028.1"/>
</dbReference>
<dbReference type="SUPFAM" id="SSF56059">
    <property type="entry name" value="Glutathione synthetase ATP-binding domain-like"/>
    <property type="match status" value="1"/>
</dbReference>
<evidence type="ECO:0000259" key="10">
    <source>
        <dbReference type="PROSITE" id="PS50979"/>
    </source>
</evidence>
<dbReference type="PROSITE" id="PS50979">
    <property type="entry name" value="BC"/>
    <property type="match status" value="1"/>
</dbReference>
<keyword evidence="4" id="KW-0378">Hydrolase</keyword>
<dbReference type="GO" id="GO:0016874">
    <property type="term" value="F:ligase activity"/>
    <property type="evidence" value="ECO:0007669"/>
    <property type="project" value="UniProtKB-KW"/>
</dbReference>
<dbReference type="InterPro" id="IPR000089">
    <property type="entry name" value="Biotin_lipoyl"/>
</dbReference>
<keyword evidence="2" id="KW-0436">Ligase</keyword>
<keyword evidence="6" id="KW-0092">Biotin</keyword>
<dbReference type="GO" id="GO:0005524">
    <property type="term" value="F:ATP binding"/>
    <property type="evidence" value="ECO:0007669"/>
    <property type="project" value="UniProtKB-UniRule"/>
</dbReference>
<dbReference type="STRING" id="35752.SAMN05421541_104514"/>
<dbReference type="SUPFAM" id="SSF52440">
    <property type="entry name" value="PreATP-grasp domain"/>
    <property type="match status" value="1"/>
</dbReference>
<dbReference type="Gene3D" id="2.40.50.100">
    <property type="match status" value="1"/>
</dbReference>
<dbReference type="Gene3D" id="3.30.1360.40">
    <property type="match status" value="1"/>
</dbReference>
<dbReference type="SUPFAM" id="SSF51246">
    <property type="entry name" value="Rudiment single hybrid motif"/>
    <property type="match status" value="1"/>
</dbReference>
<dbReference type="Pfam" id="PF00289">
    <property type="entry name" value="Biotin_carb_N"/>
    <property type="match status" value="1"/>
</dbReference>
<dbReference type="Proteomes" id="UP000199645">
    <property type="component" value="Unassembled WGS sequence"/>
</dbReference>
<dbReference type="NCBIfam" id="TIGR02712">
    <property type="entry name" value="urea_carbox"/>
    <property type="match status" value="1"/>
</dbReference>
<dbReference type="InterPro" id="IPR016185">
    <property type="entry name" value="PreATP-grasp_dom_sf"/>
</dbReference>
<dbReference type="PROSITE" id="PS50975">
    <property type="entry name" value="ATP_GRASP"/>
    <property type="match status" value="1"/>
</dbReference>
<dbReference type="SUPFAM" id="SSF51230">
    <property type="entry name" value="Single hybrid motif"/>
    <property type="match status" value="1"/>
</dbReference>
<dbReference type="PROSITE" id="PS00188">
    <property type="entry name" value="BIOTIN"/>
    <property type="match status" value="1"/>
</dbReference>
<dbReference type="Pfam" id="PF00364">
    <property type="entry name" value="Biotin_lipoyl"/>
    <property type="match status" value="1"/>
</dbReference>
<dbReference type="InterPro" id="IPR003778">
    <property type="entry name" value="CT_A_B"/>
</dbReference>
<dbReference type="PANTHER" id="PTHR18866">
    <property type="entry name" value="CARBOXYLASE:PYRUVATE/ACETYL-COA/PROPIONYL-COA CARBOXYLASE"/>
    <property type="match status" value="1"/>
</dbReference>
<evidence type="ECO:0000256" key="1">
    <source>
        <dbReference type="ARBA" id="ARBA00001953"/>
    </source>
</evidence>
<evidence type="ECO:0000259" key="8">
    <source>
        <dbReference type="PROSITE" id="PS50968"/>
    </source>
</evidence>
<dbReference type="Pfam" id="PF02786">
    <property type="entry name" value="CPSase_L_D2"/>
    <property type="match status" value="1"/>
</dbReference>
<sequence length="1182" mass="125491">MFDTLLVANRGEIACRIIRTAARIGLKTVAVFSDPDRSAPHVRMADLAVRLGPAPARDSYLRLDRVLDAALSTGAGAVHPGYGFLSEDAGFAGAVEDAGLVFVGPTPAQLTAFGAKHTARDLARAAGVPMIEGTGLLSGLDEALAAAQRIGYPVMVKATGGGGGIGMRACFTPQELAAAYGTVERMAVASFGSGGVFLERFVQRARHIEVQIFGDGRGRVVALGDRDCSLQRRNQKVIEEAPAPGLPDTVRAELHSSAVALCRSVGYRSAGTVEFVYDAAREQASFLEVNARLQVEHPVTEAIHGVDLVEWMLRLAQGALDLDPPRPAGAAVEARVYAEDPAQGHRPSAGLVTAVTFPDGVRVDGWVEAGTEVTTAYDPMLAKVVATGPDRPAAFAALRRALDATRIDGIETNLGLLRAAAVDADVLAVRHSTATLAGVHDHEPRIVVERPGTLTAVQDWPGRTGLWEVGVPPSGPMDDLSFRLGNRALGNPAGAPGLECTVDGPALRFTAATTVCVTGATVPVTVDGAPAPMWEPVDVPAGAVLDIGRAADGGLRVYLLVAGGLDVPRHLGSASTFTLGQFGGHGGRALRLGDVLRPRAAAAGTAGGPVPPHERPVIARDWRIAVTEGPHAAPEFFTRDDIEEFYAASWEVHFNSARTGVRLIGPKPRWARADGGEAGLHPSNIHDTPYAVGAVDFTGDVPILLGPDGPSLGGFVCPATVVTAERWKLGQLTPGDTVRFVPVSDDTARDLRARPLAPVTPLLTGDDGVLGRREPTDGAPAVTYRRSGDDNLLVEYGPMTLDLGLRMRGHALMQRLRAENLDGVLDLTPGIRSLQIHVDPDRLPVPRLLGLVREIDEQLPATRDLQVPSRVVHLPLSWDDPATREAIARYTAGVRDDAPWCPWNIEFIRRVNGLDSVDDVHRTVYDASYLVLGLGDVYLGAPVATPLDPRHRLVTTKYNPARTWTPENAVGIGGAYLCIYGMEGPGGYQFVGRTVQVWSRWRREPGDPWLLRHFDRISWYPVGAEELLDLRADVAAGRHRLRIEDGAFRLADHEDFLAANAGSIAAFRDTQAAAFGRERDAWAAAGEFDPRPEPPAPPVSGAVTVPDGGVLVEAPFVAGVWRVDVRPGDRVTAGQPLLALEAMKLETVLTAPRDAQVTDVLVTPGSQVAPGSPLLVLGKATA</sequence>
<dbReference type="OrthoDB" id="249215at2"/>
<feature type="domain" description="Lipoyl-binding" evidence="8">
    <location>
        <begin position="1100"/>
        <end position="1178"/>
    </location>
</feature>
<evidence type="ECO:0000259" key="9">
    <source>
        <dbReference type="PROSITE" id="PS50975"/>
    </source>
</evidence>
<dbReference type="InterPro" id="IPR029000">
    <property type="entry name" value="Cyclophilin-like_dom_sf"/>
</dbReference>
<comment type="cofactor">
    <cofactor evidence="1">
        <name>biotin</name>
        <dbReference type="ChEBI" id="CHEBI:57586"/>
    </cofactor>
</comment>
<dbReference type="SMART" id="SM00797">
    <property type="entry name" value="AHS2"/>
    <property type="match status" value="1"/>
</dbReference>
<dbReference type="Gene3D" id="2.40.100.10">
    <property type="entry name" value="Cyclophilin-like"/>
    <property type="match status" value="2"/>
</dbReference>
<keyword evidence="12" id="KW-1185">Reference proteome</keyword>
<dbReference type="NCBIfam" id="TIGR00724">
    <property type="entry name" value="urea_amlyse_rel"/>
    <property type="match status" value="1"/>
</dbReference>
<keyword evidence="5 7" id="KW-0067">ATP-binding</keyword>